<dbReference type="InterPro" id="IPR036881">
    <property type="entry name" value="Glyco_hydro_3_C_sf"/>
</dbReference>
<dbReference type="Gene3D" id="3.40.50.1700">
    <property type="entry name" value="Glycoside hydrolase family 3 C-terminal domain"/>
    <property type="match status" value="1"/>
</dbReference>
<evidence type="ECO:0000256" key="4">
    <source>
        <dbReference type="SAM" id="SignalP"/>
    </source>
</evidence>
<dbReference type="PANTHER" id="PTHR42721">
    <property type="entry name" value="SUGAR HYDROLASE-RELATED"/>
    <property type="match status" value="1"/>
</dbReference>
<dbReference type="InterPro" id="IPR036962">
    <property type="entry name" value="Glyco_hydro_3_N_sf"/>
</dbReference>
<evidence type="ECO:0000256" key="1">
    <source>
        <dbReference type="ARBA" id="ARBA00022729"/>
    </source>
</evidence>
<dbReference type="PANTHER" id="PTHR42721:SF11">
    <property type="entry name" value="BETA-D-XYLOSIDASE 5-RELATED"/>
    <property type="match status" value="1"/>
</dbReference>
<organism evidence="6 7">
    <name type="scientific">Hevea brasiliensis</name>
    <name type="common">Para rubber tree</name>
    <name type="synonym">Siphonia brasiliensis</name>
    <dbReference type="NCBI Taxonomy" id="3981"/>
    <lineage>
        <taxon>Eukaryota</taxon>
        <taxon>Viridiplantae</taxon>
        <taxon>Streptophyta</taxon>
        <taxon>Embryophyta</taxon>
        <taxon>Tracheophyta</taxon>
        <taxon>Spermatophyta</taxon>
        <taxon>Magnoliopsida</taxon>
        <taxon>eudicotyledons</taxon>
        <taxon>Gunneridae</taxon>
        <taxon>Pentapetalae</taxon>
        <taxon>rosids</taxon>
        <taxon>fabids</taxon>
        <taxon>Malpighiales</taxon>
        <taxon>Euphorbiaceae</taxon>
        <taxon>Crotonoideae</taxon>
        <taxon>Micrandreae</taxon>
        <taxon>Hevea</taxon>
    </lineage>
</organism>
<dbReference type="GO" id="GO:0009044">
    <property type="term" value="F:xylan 1,4-beta-xylosidase activity"/>
    <property type="evidence" value="ECO:0007669"/>
    <property type="project" value="InterPro"/>
</dbReference>
<dbReference type="InterPro" id="IPR044993">
    <property type="entry name" value="BXL"/>
</dbReference>
<evidence type="ECO:0000313" key="7">
    <source>
        <dbReference type="Proteomes" id="UP000467840"/>
    </source>
</evidence>
<dbReference type="InterPro" id="IPR001764">
    <property type="entry name" value="Glyco_hydro_3_N"/>
</dbReference>
<protein>
    <recommendedName>
        <fullName evidence="5">Fibronectin type III-like domain-containing protein</fullName>
    </recommendedName>
</protein>
<feature type="chain" id="PRO_5025378708" description="Fibronectin type III-like domain-containing protein" evidence="4">
    <location>
        <begin position="22"/>
        <end position="700"/>
    </location>
</feature>
<dbReference type="SUPFAM" id="SSF51445">
    <property type="entry name" value="(Trans)glycosidases"/>
    <property type="match status" value="1"/>
</dbReference>
<dbReference type="GO" id="GO:0046556">
    <property type="term" value="F:alpha-L-arabinofuranosidase activity"/>
    <property type="evidence" value="ECO:0007669"/>
    <property type="project" value="TreeGrafter"/>
</dbReference>
<dbReference type="GO" id="GO:0031222">
    <property type="term" value="P:arabinan catabolic process"/>
    <property type="evidence" value="ECO:0007669"/>
    <property type="project" value="TreeGrafter"/>
</dbReference>
<dbReference type="InterPro" id="IPR002772">
    <property type="entry name" value="Glyco_hydro_3_C"/>
</dbReference>
<feature type="signal peptide" evidence="4">
    <location>
        <begin position="1"/>
        <end position="21"/>
    </location>
</feature>
<keyword evidence="2" id="KW-0378">Hydrolase</keyword>
<dbReference type="Gene3D" id="2.60.40.10">
    <property type="entry name" value="Immunoglobulins"/>
    <property type="match status" value="1"/>
</dbReference>
<dbReference type="Gene3D" id="3.20.20.300">
    <property type="entry name" value="Glycoside hydrolase, family 3, N-terminal domain"/>
    <property type="match status" value="1"/>
</dbReference>
<evidence type="ECO:0000256" key="3">
    <source>
        <dbReference type="ARBA" id="ARBA00023295"/>
    </source>
</evidence>
<keyword evidence="7" id="KW-1185">Reference proteome</keyword>
<evidence type="ECO:0000259" key="5">
    <source>
        <dbReference type="SMART" id="SM01217"/>
    </source>
</evidence>
<gene>
    <name evidence="6" type="ORF">GH714_004903</name>
</gene>
<dbReference type="EMBL" id="JAAGAX010000008">
    <property type="protein sequence ID" value="KAF2305394.1"/>
    <property type="molecule type" value="Genomic_DNA"/>
</dbReference>
<feature type="domain" description="Fibronectin type III-like" evidence="5">
    <location>
        <begin position="614"/>
        <end position="684"/>
    </location>
</feature>
<dbReference type="InterPro" id="IPR013783">
    <property type="entry name" value="Ig-like_fold"/>
</dbReference>
<dbReference type="SUPFAM" id="SSF52279">
    <property type="entry name" value="Beta-D-glucan exohydrolase, C-terminal domain"/>
    <property type="match status" value="1"/>
</dbReference>
<dbReference type="Proteomes" id="UP000467840">
    <property type="component" value="Chromosome 9"/>
</dbReference>
<comment type="caution">
    <text evidence="6">The sequence shown here is derived from an EMBL/GenBank/DDBJ whole genome shotgun (WGS) entry which is preliminary data.</text>
</comment>
<evidence type="ECO:0000313" key="6">
    <source>
        <dbReference type="EMBL" id="KAF2305394.1"/>
    </source>
</evidence>
<proteinExistence type="predicted"/>
<dbReference type="SMART" id="SM01217">
    <property type="entry name" value="Fn3_like"/>
    <property type="match status" value="1"/>
</dbReference>
<sequence>MANTFLLFTYLIFIAFSAISATAGNALSTLDHDNAIPSGSNFTFVCDRSRYTSLGLNMSNFAFCDSSLSYDVRAKDLVNHMTLHEKVKQLGDNAYGVPRLGLPKYEWWSEALHGVSDIGPGTFFDDLVPAATSFPTVILTTASFNESLWRNIGQVVSTEARAMYNLGRAGLTYWSPTINVVRDPRWGRTTETPGEDPFIVGTYAANYVRGLQDIEGTENYEDLNSRPLKVSSCCKHFAAYDVDDWKGVERYTFDARVTEQDMIETFLLPFEMCVKEGDASCVMCSYNRVNGIPTCADPKLLNQTIRGDWNLHGTGFGLWDLLHQFHSKFSAAREGKGGIHRQVTNIPLCGADEGVPCRFISPIDGFSRYANVDYKIGCDVACKNESLIFPAMKAAKSADATIIVAGIDLSIEAESLDREDLLLPGYQTQFINQVANISKGPVILVIMSAGGVDISFAKSNISNIKAILWAGYPGEEGGLAIADVVFGKYNPGGRLPVTWYEAEYVDQLPMTSMQLRPDDRLGYPGRTYKFFNGSTVYPFGYGLSYTKFKYSLTSSFPSVHFKLNRFQHCYQLRYETDAFRPPCPAVLTDHLPCDDHHFNFEVEVKNVGSRDGNEVIIVYSKPPEGIVGAYIKQVIGFKRVFVQAGSSVKVKFRLNLCKSLHLIDYNAYSVLPSGGHTIVVGDDIASFPLQISFSSVEGYY</sequence>
<dbReference type="Pfam" id="PF01915">
    <property type="entry name" value="Glyco_hydro_3_C"/>
    <property type="match status" value="1"/>
</dbReference>
<dbReference type="GO" id="GO:0045493">
    <property type="term" value="P:xylan catabolic process"/>
    <property type="evidence" value="ECO:0007669"/>
    <property type="project" value="InterPro"/>
</dbReference>
<name>A0A6A6LWM4_HEVBR</name>
<accession>A0A6A6LWM4</accession>
<keyword evidence="3" id="KW-0326">Glycosidase</keyword>
<dbReference type="AlphaFoldDB" id="A0A6A6LWM4"/>
<keyword evidence="1 4" id="KW-0732">Signal</keyword>
<dbReference type="Pfam" id="PF14310">
    <property type="entry name" value="Fn3-like"/>
    <property type="match status" value="1"/>
</dbReference>
<evidence type="ECO:0000256" key="2">
    <source>
        <dbReference type="ARBA" id="ARBA00022801"/>
    </source>
</evidence>
<dbReference type="InterPro" id="IPR026891">
    <property type="entry name" value="Fn3-like"/>
</dbReference>
<dbReference type="Pfam" id="PF00933">
    <property type="entry name" value="Glyco_hydro_3"/>
    <property type="match status" value="1"/>
</dbReference>
<reference evidence="6 7" key="1">
    <citation type="journal article" date="2020" name="Mol. Plant">
        <title>The Chromosome-Based Rubber Tree Genome Provides New Insights into Spurge Genome Evolution and Rubber Biosynthesis.</title>
        <authorList>
            <person name="Liu J."/>
            <person name="Shi C."/>
            <person name="Shi C.C."/>
            <person name="Li W."/>
            <person name="Zhang Q.J."/>
            <person name="Zhang Y."/>
            <person name="Li K."/>
            <person name="Lu H.F."/>
            <person name="Shi C."/>
            <person name="Zhu S.T."/>
            <person name="Xiao Z.Y."/>
            <person name="Nan H."/>
            <person name="Yue Y."/>
            <person name="Zhu X.G."/>
            <person name="Wu Y."/>
            <person name="Hong X.N."/>
            <person name="Fan G.Y."/>
            <person name="Tong Y."/>
            <person name="Zhang D."/>
            <person name="Mao C.L."/>
            <person name="Liu Y.L."/>
            <person name="Hao S.J."/>
            <person name="Liu W.Q."/>
            <person name="Lv M.Q."/>
            <person name="Zhang H.B."/>
            <person name="Liu Y."/>
            <person name="Hu-Tang G.R."/>
            <person name="Wang J.P."/>
            <person name="Wang J.H."/>
            <person name="Sun Y.H."/>
            <person name="Ni S.B."/>
            <person name="Chen W.B."/>
            <person name="Zhang X.C."/>
            <person name="Jiao Y.N."/>
            <person name="Eichler E.E."/>
            <person name="Li G.H."/>
            <person name="Liu X."/>
            <person name="Gao L.Z."/>
        </authorList>
    </citation>
    <scope>NUCLEOTIDE SEQUENCE [LARGE SCALE GENOMIC DNA]</scope>
    <source>
        <strain evidence="7">cv. GT1</strain>
        <tissue evidence="6">Leaf</tissue>
    </source>
</reference>
<dbReference type="InterPro" id="IPR017853">
    <property type="entry name" value="GH"/>
</dbReference>